<dbReference type="EMBL" id="PHUJ01000003">
    <property type="protein sequence ID" value="PKB31927.1"/>
    <property type="molecule type" value="Genomic_DNA"/>
</dbReference>
<proteinExistence type="predicted"/>
<dbReference type="InterPro" id="IPR010982">
    <property type="entry name" value="Lambda_DNA-bd_dom_sf"/>
</dbReference>
<dbReference type="AlphaFoldDB" id="A0AA44ZQG4"/>
<dbReference type="PROSITE" id="PS50943">
    <property type="entry name" value="HTH_CROC1"/>
    <property type="match status" value="1"/>
</dbReference>
<reference evidence="2 3" key="1">
    <citation type="submission" date="2017-11" db="EMBL/GenBank/DDBJ databases">
        <title>Sequencing the genomes of 1000 actinobacteria strains.</title>
        <authorList>
            <person name="Klenk H.-P."/>
        </authorList>
    </citation>
    <scope>NUCLEOTIDE SEQUENCE [LARGE SCALE GENOMIC DNA]</scope>
    <source>
        <strain evidence="2 3">DSM 44104</strain>
    </source>
</reference>
<dbReference type="GO" id="GO:0003677">
    <property type="term" value="F:DNA binding"/>
    <property type="evidence" value="ECO:0007669"/>
    <property type="project" value="InterPro"/>
</dbReference>
<evidence type="ECO:0000313" key="3">
    <source>
        <dbReference type="Proteomes" id="UP000232453"/>
    </source>
</evidence>
<dbReference type="RefSeq" id="WP_100879281.1">
    <property type="nucleotide sequence ID" value="NZ_JBICSI010000001.1"/>
</dbReference>
<dbReference type="SMART" id="SM00530">
    <property type="entry name" value="HTH_XRE"/>
    <property type="match status" value="1"/>
</dbReference>
<dbReference type="InterPro" id="IPR001387">
    <property type="entry name" value="Cro/C1-type_HTH"/>
</dbReference>
<protein>
    <submittedName>
        <fullName evidence="2">Helix-turn-helix protein</fullName>
    </submittedName>
</protein>
<dbReference type="CDD" id="cd00093">
    <property type="entry name" value="HTH_XRE"/>
    <property type="match status" value="1"/>
</dbReference>
<accession>A0AA44ZQG4</accession>
<evidence type="ECO:0000313" key="2">
    <source>
        <dbReference type="EMBL" id="PKB31927.1"/>
    </source>
</evidence>
<dbReference type="Proteomes" id="UP000232453">
    <property type="component" value="Unassembled WGS sequence"/>
</dbReference>
<gene>
    <name evidence="2" type="ORF">ATL51_3630</name>
</gene>
<organism evidence="2 3">
    <name type="scientific">Pseudonocardia alni</name>
    <name type="common">Amycolata alni</name>
    <dbReference type="NCBI Taxonomy" id="33907"/>
    <lineage>
        <taxon>Bacteria</taxon>
        <taxon>Bacillati</taxon>
        <taxon>Actinomycetota</taxon>
        <taxon>Actinomycetes</taxon>
        <taxon>Pseudonocardiales</taxon>
        <taxon>Pseudonocardiaceae</taxon>
        <taxon>Pseudonocardia</taxon>
    </lineage>
</organism>
<dbReference type="SUPFAM" id="SSF47413">
    <property type="entry name" value="lambda repressor-like DNA-binding domains"/>
    <property type="match status" value="1"/>
</dbReference>
<comment type="caution">
    <text evidence="2">The sequence shown here is derived from an EMBL/GenBank/DDBJ whole genome shotgun (WGS) entry which is preliminary data.</text>
</comment>
<dbReference type="Gene3D" id="1.10.260.40">
    <property type="entry name" value="lambda repressor-like DNA-binding domains"/>
    <property type="match status" value="1"/>
</dbReference>
<sequence length="298" mass="33119">MTVTHGPVVIRRRLGWALKQLRVKRKRQLAEIAKLLEVSPSKLSRIETGQVEPKFRDVRDLLNIYDAAESERSQILEWANEAKQPGWWQPFSIEIPNDLDMYISLESEAQSISIYSTPISGLLQTREYAHAILGGAVPTATESELTTLVDVRIGRQAILSTDRDDAAPVELHAVLDESALHRGPRKGSIMVDQLDALLSHSERPNVTLQVLPFESGYTRATSTFALFEPRVDDDWAVVNVESTGADAYFDSPSTVARFRAIWAEVTTSALDPEASRSRIRAVRDALADHRDDSAATSS</sequence>
<dbReference type="Pfam" id="PF19054">
    <property type="entry name" value="DUF5753"/>
    <property type="match status" value="1"/>
</dbReference>
<dbReference type="InterPro" id="IPR043917">
    <property type="entry name" value="DUF5753"/>
</dbReference>
<evidence type="ECO:0000259" key="1">
    <source>
        <dbReference type="PROSITE" id="PS50943"/>
    </source>
</evidence>
<name>A0AA44ZQG4_PSEA5</name>
<feature type="domain" description="HTH cro/C1-type" evidence="1">
    <location>
        <begin position="18"/>
        <end position="72"/>
    </location>
</feature>
<dbReference type="Pfam" id="PF13560">
    <property type="entry name" value="HTH_31"/>
    <property type="match status" value="1"/>
</dbReference>